<dbReference type="InterPro" id="IPR045155">
    <property type="entry name" value="Beta-lactam_cat"/>
</dbReference>
<gene>
    <name evidence="2" type="ORF">FD14_GL000959</name>
</gene>
<dbReference type="InterPro" id="IPR000871">
    <property type="entry name" value="Beta-lactam_class-A"/>
</dbReference>
<accession>A0A0R2EZI2</accession>
<organism evidence="2 3">
    <name type="scientific">Secundilactobacillus similis DSM 23365 = JCM 2765</name>
    <dbReference type="NCBI Taxonomy" id="1423804"/>
    <lineage>
        <taxon>Bacteria</taxon>
        <taxon>Bacillati</taxon>
        <taxon>Bacillota</taxon>
        <taxon>Bacilli</taxon>
        <taxon>Lactobacillales</taxon>
        <taxon>Lactobacillaceae</taxon>
        <taxon>Secundilactobacillus</taxon>
    </lineage>
</organism>
<protein>
    <submittedName>
        <fullName evidence="2">Beta-lactamase class A</fullName>
    </submittedName>
</protein>
<dbReference type="Proteomes" id="UP000051442">
    <property type="component" value="Unassembled WGS sequence"/>
</dbReference>
<comment type="caution">
    <text evidence="2">The sequence shown here is derived from an EMBL/GenBank/DDBJ whole genome shotgun (WGS) entry which is preliminary data.</text>
</comment>
<dbReference type="SUPFAM" id="SSF56601">
    <property type="entry name" value="beta-lactamase/transpeptidase-like"/>
    <property type="match status" value="1"/>
</dbReference>
<dbReference type="PANTHER" id="PTHR35333">
    <property type="entry name" value="BETA-LACTAMASE"/>
    <property type="match status" value="1"/>
</dbReference>
<dbReference type="InterPro" id="IPR012338">
    <property type="entry name" value="Beta-lactam/transpept-like"/>
</dbReference>
<feature type="domain" description="Beta-lactamase class A catalytic" evidence="1">
    <location>
        <begin position="155"/>
        <end position="285"/>
    </location>
</feature>
<dbReference type="RefSeq" id="WP_054737182.1">
    <property type="nucleotide sequence ID" value="NZ_AYZM01000105.1"/>
</dbReference>
<evidence type="ECO:0000313" key="3">
    <source>
        <dbReference type="Proteomes" id="UP000051442"/>
    </source>
</evidence>
<dbReference type="GO" id="GO:0008800">
    <property type="term" value="F:beta-lactamase activity"/>
    <property type="evidence" value="ECO:0007669"/>
    <property type="project" value="InterPro"/>
</dbReference>
<dbReference type="AlphaFoldDB" id="A0A0R2EZI2"/>
<dbReference type="PANTHER" id="PTHR35333:SF3">
    <property type="entry name" value="BETA-LACTAMASE-TYPE TRANSPEPTIDASE FOLD CONTAINING PROTEIN"/>
    <property type="match status" value="1"/>
</dbReference>
<dbReference type="OrthoDB" id="2323322at2"/>
<sequence length="324" mass="35691">MLKQYQSLPHGIRNRIKVIAVLTVILLIGIGLTHHSLSAHSAEQASQSISPAARARNVRQEQKQTRLRLQRYLNQVTADKTASVYFYNLGAKSGSPAAKSSSADFYKAGSLHASVNAHTPEISASTYKLFMAAFVFHEEKLGNFTWNASNVDGFHRMIVNSDNDFSEDYLDSWGLPTLNQFIAQQGWYNPTFIAGQNSQTTAASLAGALYDLQTGRGAFSNAKDRKLLLTLMHQQLYRTGIPTGVQNAKSGTQVRDKVGFYADTNNDAGIVTLPNGQQYILVVMTHGHQQSGFSGFSRIATIAEHVQRLVYGSSTTKRINALYR</sequence>
<proteinExistence type="predicted"/>
<dbReference type="EMBL" id="AYZM01000105">
    <property type="protein sequence ID" value="KRN21775.1"/>
    <property type="molecule type" value="Genomic_DNA"/>
</dbReference>
<evidence type="ECO:0000259" key="1">
    <source>
        <dbReference type="Pfam" id="PF13354"/>
    </source>
</evidence>
<reference evidence="2 3" key="1">
    <citation type="journal article" date="2015" name="Genome Announc.">
        <title>Expanding the biotechnology potential of lactobacilli through comparative genomics of 213 strains and associated genera.</title>
        <authorList>
            <person name="Sun Z."/>
            <person name="Harris H.M."/>
            <person name="McCann A."/>
            <person name="Guo C."/>
            <person name="Argimon S."/>
            <person name="Zhang W."/>
            <person name="Yang X."/>
            <person name="Jeffery I.B."/>
            <person name="Cooney J.C."/>
            <person name="Kagawa T.F."/>
            <person name="Liu W."/>
            <person name="Song Y."/>
            <person name="Salvetti E."/>
            <person name="Wrobel A."/>
            <person name="Rasinkangas P."/>
            <person name="Parkhill J."/>
            <person name="Rea M.C."/>
            <person name="O'Sullivan O."/>
            <person name="Ritari J."/>
            <person name="Douillard F.P."/>
            <person name="Paul Ross R."/>
            <person name="Yang R."/>
            <person name="Briner A.E."/>
            <person name="Felis G.E."/>
            <person name="de Vos W.M."/>
            <person name="Barrangou R."/>
            <person name="Klaenhammer T.R."/>
            <person name="Caufield P.W."/>
            <person name="Cui Y."/>
            <person name="Zhang H."/>
            <person name="O'Toole P.W."/>
        </authorList>
    </citation>
    <scope>NUCLEOTIDE SEQUENCE [LARGE SCALE GENOMIC DNA]</scope>
    <source>
        <strain evidence="2 3">DSM 23365</strain>
    </source>
</reference>
<dbReference type="Pfam" id="PF13354">
    <property type="entry name" value="Beta-lactamase2"/>
    <property type="match status" value="1"/>
</dbReference>
<dbReference type="GO" id="GO:0046677">
    <property type="term" value="P:response to antibiotic"/>
    <property type="evidence" value="ECO:0007669"/>
    <property type="project" value="InterPro"/>
</dbReference>
<keyword evidence="3" id="KW-1185">Reference proteome</keyword>
<dbReference type="PATRIC" id="fig|1423804.4.peg.1030"/>
<dbReference type="STRING" id="1423804.FD14_GL000959"/>
<dbReference type="Gene3D" id="3.40.710.10">
    <property type="entry name" value="DD-peptidase/beta-lactamase superfamily"/>
    <property type="match status" value="1"/>
</dbReference>
<dbReference type="GO" id="GO:0030655">
    <property type="term" value="P:beta-lactam antibiotic catabolic process"/>
    <property type="evidence" value="ECO:0007669"/>
    <property type="project" value="InterPro"/>
</dbReference>
<name>A0A0R2EZI2_9LACO</name>
<evidence type="ECO:0000313" key="2">
    <source>
        <dbReference type="EMBL" id="KRN21775.1"/>
    </source>
</evidence>